<evidence type="ECO:0000313" key="2">
    <source>
        <dbReference type="EMBL" id="SSC13820.1"/>
    </source>
</evidence>
<feature type="coiled-coil region" evidence="1">
    <location>
        <begin position="242"/>
        <end position="283"/>
    </location>
</feature>
<reference evidence="2 3" key="1">
    <citation type="submission" date="2017-01" db="EMBL/GenBank/DDBJ databases">
        <authorList>
            <person name="Erauso G."/>
        </authorList>
    </citation>
    <scope>NUCLEOTIDE SEQUENCE [LARGE SCALE GENOMIC DNA]</scope>
    <source>
        <strain evidence="2">MESINF1</strain>
    </source>
</reference>
<evidence type="ECO:0000256" key="1">
    <source>
        <dbReference type="SAM" id="Coils"/>
    </source>
</evidence>
<keyword evidence="1" id="KW-0175">Coiled coil</keyword>
<dbReference type="AlphaFoldDB" id="A0A7Z7LHU3"/>
<gene>
    <name evidence="2" type="ORF">MESINF_2380</name>
</gene>
<keyword evidence="3" id="KW-1185">Reference proteome</keyword>
<dbReference type="Proteomes" id="UP000250796">
    <property type="component" value="Chromosome MESINF"/>
</dbReference>
<name>A0A7Z7LHU3_9BACT</name>
<dbReference type="RefSeq" id="WP_169699943.1">
    <property type="nucleotide sequence ID" value="NZ_LS974202.1"/>
</dbReference>
<sequence>MRKLLFACFLSLLILLAGCLKITNVRMIKGVVFTDEYIRGAEVQILDIDGNPILGEQLITDSYGRFSVEIPLETEFPVVILCSFDSTTDTGEKDFLASTVEESFHTELISVNPLTSLFTAYMFKEEIGYAEALQKVREALNIPDGVNLLSQIHPAFETSYFSMHKLALFVEDQFGGSYKDFVIGVVEAIVEGAAFNFGAEPTLDLGISDILKMFLKEIGSSIYDKAKDKAFSWILKSLFGLGDKSEEEIKEILEQIEQINKKLDDISDKLDGIDSEIQDLLQKLDEQYYDIYIRKIDQDYFTPIESCQDRYVYITTLEATHSTDVSIQELMDEIKESKLDQVMLNIKKVIVGGTEETSYKSIFELYITNALNSLRSNKFLDEPTENGQGFYKRCSPDSEIFIDYVNTYINLFKAMTTRQLYALNLLNEYEHHMGSNMAEHHYANYNSYLAEEVNEFWKWLEIFVTYAIGGESLMIEPSYDYDKAWFYNEADDAALKALGKDNGIVVRLFWNSGETMDVSVDGETPQGIKLAFGFLDKIYTAFINTAGGIKLTLDNQQIQLTGVDEAIEATQPLGTLNRFSFTYQDKLNSKEPTVSVRRYVFENLANGRYSISRSTNTNVEKTSYTHTLLEGVHKNIVNDQLIALEYLDESNYALSINSESNQVQSLAISVYMPSVRINDKERQMTYGRSHVVADHDYVGVLSYPLNKYMKIEPLYYYYKIWTLFIPSWDSHPFDAPVVDGTDREAKGRYSCRLILTNKGDKAEGDDWGWQTGDVTRTHPVWLRATDQLSAACLAPTDLSAYYSIAKKNDQYKMPSTTFCLYLNADTSFWDLNVVPSGINILGTLFGGDGLFYGEVVVLRNISFSRYVSYSEVNRGPDYSNYNLCTLSLSDIYDMKNWWIFLR</sequence>
<dbReference type="EMBL" id="LS974202">
    <property type="protein sequence ID" value="SSC13820.1"/>
    <property type="molecule type" value="Genomic_DNA"/>
</dbReference>
<organism evidence="2 3">
    <name type="scientific">Mesotoga infera</name>
    <dbReference type="NCBI Taxonomy" id="1236046"/>
    <lineage>
        <taxon>Bacteria</taxon>
        <taxon>Thermotogati</taxon>
        <taxon>Thermotogota</taxon>
        <taxon>Thermotogae</taxon>
        <taxon>Kosmotogales</taxon>
        <taxon>Kosmotogaceae</taxon>
        <taxon>Mesotoga</taxon>
    </lineage>
</organism>
<dbReference type="KEGG" id="minf:MESINF_2380"/>
<evidence type="ECO:0000313" key="3">
    <source>
        <dbReference type="Proteomes" id="UP000250796"/>
    </source>
</evidence>
<proteinExistence type="predicted"/>
<protein>
    <submittedName>
        <fullName evidence="2">Uncharacterized protein</fullName>
    </submittedName>
</protein>
<dbReference type="PROSITE" id="PS51257">
    <property type="entry name" value="PROKAR_LIPOPROTEIN"/>
    <property type="match status" value="1"/>
</dbReference>
<accession>A0A7Z7LHU3</accession>